<keyword evidence="3" id="KW-1185">Reference proteome</keyword>
<protein>
    <submittedName>
        <fullName evidence="2">Uncharacterized protein</fullName>
    </submittedName>
</protein>
<proteinExistence type="predicted"/>
<dbReference type="EMBL" id="JARBHB010000015">
    <property type="protein sequence ID" value="KAJ8867312.1"/>
    <property type="molecule type" value="Genomic_DNA"/>
</dbReference>
<reference evidence="2 3" key="1">
    <citation type="submission" date="2023-02" db="EMBL/GenBank/DDBJ databases">
        <title>LHISI_Scaffold_Assembly.</title>
        <authorList>
            <person name="Stuart O.P."/>
            <person name="Cleave R."/>
            <person name="Magrath M.J.L."/>
            <person name="Mikheyev A.S."/>
        </authorList>
    </citation>
    <scope>NUCLEOTIDE SEQUENCE [LARGE SCALE GENOMIC DNA]</scope>
    <source>
        <strain evidence="2">Daus_M_001</strain>
        <tissue evidence="2">Leg muscle</tissue>
    </source>
</reference>
<sequence>MVQQFSVSILDPISDRVSNHDGETGHKTRLLASHIGGPGSIPGGVARRFSACGNRAGRCLWSAGFSRGFPFPPPLHSDAVPFLTPLHPHRLSRPLHPMRREHCTPVQSLALSGDGAPDARGIVVLIVYVLLGLGRRTNLLLGGDLKEATNLFPHIGSPGAGREMHLDEVRECSCRGSEAAGLYLNEPGSNPVGGTPGFLHVYESCWTMPMVGGFSPGPPVSPRSFISALLYTYLASPLSALKTSTPLTTKPKLQGFKYHNFPERDPHQNLRASHATERLAPRSGRLVNQHSAGRQYVRPRAGCHACFLCDIIVVRVTYTLHVSPASFDHQDAAHRYQSFYFDVYFAWGKYDLAVSITGNNRNSTDVVESSFTGVEPRNSSHAHHGQHISGWRSANSSSEGRNSGGGCRIGTSPESAASITPLAELALRTPDIASSLARSRKPRSAFYNATHTDTDQVIKLGNSQLSRVRESVQPKGFKLNSSVLFILEPPSFLHWLLTKRDATPLLTELHVIQAHNWEVFIYWRRTTQGVSSQVWSNGKPTAKVHWCSQLVRHRVWDAGGSGFESQLIN</sequence>
<gene>
    <name evidence="2" type="ORF">PR048_031113</name>
</gene>
<comment type="caution">
    <text evidence="2">The sequence shown here is derived from an EMBL/GenBank/DDBJ whole genome shotgun (WGS) entry which is preliminary data.</text>
</comment>
<dbReference type="Proteomes" id="UP001159363">
    <property type="component" value="Chromosome 14"/>
</dbReference>
<evidence type="ECO:0000313" key="2">
    <source>
        <dbReference type="EMBL" id="KAJ8867312.1"/>
    </source>
</evidence>
<evidence type="ECO:0000313" key="3">
    <source>
        <dbReference type="Proteomes" id="UP001159363"/>
    </source>
</evidence>
<organism evidence="2 3">
    <name type="scientific">Dryococelus australis</name>
    <dbReference type="NCBI Taxonomy" id="614101"/>
    <lineage>
        <taxon>Eukaryota</taxon>
        <taxon>Metazoa</taxon>
        <taxon>Ecdysozoa</taxon>
        <taxon>Arthropoda</taxon>
        <taxon>Hexapoda</taxon>
        <taxon>Insecta</taxon>
        <taxon>Pterygota</taxon>
        <taxon>Neoptera</taxon>
        <taxon>Polyneoptera</taxon>
        <taxon>Phasmatodea</taxon>
        <taxon>Verophasmatodea</taxon>
        <taxon>Anareolatae</taxon>
        <taxon>Phasmatidae</taxon>
        <taxon>Eurycanthinae</taxon>
        <taxon>Dryococelus</taxon>
    </lineage>
</organism>
<feature type="region of interest" description="Disordered" evidence="1">
    <location>
        <begin position="373"/>
        <end position="411"/>
    </location>
</feature>
<name>A0ABQ9G793_9NEOP</name>
<feature type="compositionally biased region" description="Low complexity" evidence="1">
    <location>
        <begin position="392"/>
        <end position="401"/>
    </location>
</feature>
<evidence type="ECO:0000256" key="1">
    <source>
        <dbReference type="SAM" id="MobiDB-lite"/>
    </source>
</evidence>
<accession>A0ABQ9G793</accession>